<gene>
    <name evidence="2" type="ORF">FA13DRAFT_1739825</name>
</gene>
<evidence type="ECO:0000256" key="1">
    <source>
        <dbReference type="SAM" id="MobiDB-lite"/>
    </source>
</evidence>
<organism evidence="2 3">
    <name type="scientific">Coprinellus micaceus</name>
    <name type="common">Glistening ink-cap mushroom</name>
    <name type="synonym">Coprinus micaceus</name>
    <dbReference type="NCBI Taxonomy" id="71717"/>
    <lineage>
        <taxon>Eukaryota</taxon>
        <taxon>Fungi</taxon>
        <taxon>Dikarya</taxon>
        <taxon>Basidiomycota</taxon>
        <taxon>Agaricomycotina</taxon>
        <taxon>Agaricomycetes</taxon>
        <taxon>Agaricomycetidae</taxon>
        <taxon>Agaricales</taxon>
        <taxon>Agaricineae</taxon>
        <taxon>Psathyrellaceae</taxon>
        <taxon>Coprinellus</taxon>
    </lineage>
</organism>
<accession>A0A4Y7SPR6</accession>
<feature type="region of interest" description="Disordered" evidence="1">
    <location>
        <begin position="1"/>
        <end position="20"/>
    </location>
</feature>
<sequence>MRLPTPPIKRPTAETRQAKTPRRFHFTVARPQPRFKLLKASFDFDDDDFDNFDSSQPRRDESARTTRSVLFDPIRVGRIRGLRRYCWGDAEDTSGYSELDNGVYKKKKRSAKNGGARYFKNEDIIKNEDQKHTKNGNEKNRTWSEEQFTGTSVVELLVENLANGKMFEGGNRVLYFYGEERWKDASVVVRLTDLRRNRSASRKRSEINLHTRVAGLVPNSKRYLGYVVAQTYLKFWKEIGHHERWLHDVYLFQLKQLRDGTWETVMGATTRLWDAVYQGGLDQGWVEERVDDAEEEVMGWGGQQGWVYHPQ</sequence>
<reference evidence="2 3" key="1">
    <citation type="journal article" date="2019" name="Nat. Ecol. Evol.">
        <title>Megaphylogeny resolves global patterns of mushroom evolution.</title>
        <authorList>
            <person name="Varga T."/>
            <person name="Krizsan K."/>
            <person name="Foldi C."/>
            <person name="Dima B."/>
            <person name="Sanchez-Garcia M."/>
            <person name="Sanchez-Ramirez S."/>
            <person name="Szollosi G.J."/>
            <person name="Szarkandi J.G."/>
            <person name="Papp V."/>
            <person name="Albert L."/>
            <person name="Andreopoulos W."/>
            <person name="Angelini C."/>
            <person name="Antonin V."/>
            <person name="Barry K.W."/>
            <person name="Bougher N.L."/>
            <person name="Buchanan P."/>
            <person name="Buyck B."/>
            <person name="Bense V."/>
            <person name="Catcheside P."/>
            <person name="Chovatia M."/>
            <person name="Cooper J."/>
            <person name="Damon W."/>
            <person name="Desjardin D."/>
            <person name="Finy P."/>
            <person name="Geml J."/>
            <person name="Haridas S."/>
            <person name="Hughes K."/>
            <person name="Justo A."/>
            <person name="Karasinski D."/>
            <person name="Kautmanova I."/>
            <person name="Kiss B."/>
            <person name="Kocsube S."/>
            <person name="Kotiranta H."/>
            <person name="LaButti K.M."/>
            <person name="Lechner B.E."/>
            <person name="Liimatainen K."/>
            <person name="Lipzen A."/>
            <person name="Lukacs Z."/>
            <person name="Mihaltcheva S."/>
            <person name="Morgado L.N."/>
            <person name="Niskanen T."/>
            <person name="Noordeloos M.E."/>
            <person name="Ohm R.A."/>
            <person name="Ortiz-Santana B."/>
            <person name="Ovrebo C."/>
            <person name="Racz N."/>
            <person name="Riley R."/>
            <person name="Savchenko A."/>
            <person name="Shiryaev A."/>
            <person name="Soop K."/>
            <person name="Spirin V."/>
            <person name="Szebenyi C."/>
            <person name="Tomsovsky M."/>
            <person name="Tulloss R.E."/>
            <person name="Uehling J."/>
            <person name="Grigoriev I.V."/>
            <person name="Vagvolgyi C."/>
            <person name="Papp T."/>
            <person name="Martin F.M."/>
            <person name="Miettinen O."/>
            <person name="Hibbett D.S."/>
            <person name="Nagy L.G."/>
        </authorList>
    </citation>
    <scope>NUCLEOTIDE SEQUENCE [LARGE SCALE GENOMIC DNA]</scope>
    <source>
        <strain evidence="2 3">FP101781</strain>
    </source>
</reference>
<evidence type="ECO:0000313" key="3">
    <source>
        <dbReference type="Proteomes" id="UP000298030"/>
    </source>
</evidence>
<keyword evidence="3" id="KW-1185">Reference proteome</keyword>
<evidence type="ECO:0000313" key="2">
    <source>
        <dbReference type="EMBL" id="TEB23648.1"/>
    </source>
</evidence>
<proteinExistence type="predicted"/>
<protein>
    <submittedName>
        <fullName evidence="2">Uncharacterized protein</fullName>
    </submittedName>
</protein>
<dbReference type="EMBL" id="QPFP01000075">
    <property type="protein sequence ID" value="TEB23648.1"/>
    <property type="molecule type" value="Genomic_DNA"/>
</dbReference>
<name>A0A4Y7SPR6_COPMI</name>
<dbReference type="Proteomes" id="UP000298030">
    <property type="component" value="Unassembled WGS sequence"/>
</dbReference>
<comment type="caution">
    <text evidence="2">The sequence shown here is derived from an EMBL/GenBank/DDBJ whole genome shotgun (WGS) entry which is preliminary data.</text>
</comment>
<dbReference type="AlphaFoldDB" id="A0A4Y7SPR6"/>